<proteinExistence type="predicted"/>
<dbReference type="AlphaFoldDB" id="A0A7V8IHK5"/>
<organism evidence="1 2">
    <name type="scientific">Pectobacterium fontis</name>
    <dbReference type="NCBI Taxonomy" id="2558042"/>
    <lineage>
        <taxon>Bacteria</taxon>
        <taxon>Pseudomonadati</taxon>
        <taxon>Pseudomonadota</taxon>
        <taxon>Gammaproteobacteria</taxon>
        <taxon>Enterobacterales</taxon>
        <taxon>Pectobacteriaceae</taxon>
        <taxon>Pectobacterium</taxon>
    </lineage>
</organism>
<reference evidence="1 2" key="1">
    <citation type="submission" date="2014-10" db="EMBL/GenBank/DDBJ databases">
        <title>Genome sequence of Pectobacterium carotovorum M022.</title>
        <authorList>
            <person name="Chan K.-G."/>
            <person name="Tan W.-S."/>
        </authorList>
    </citation>
    <scope>NUCLEOTIDE SEQUENCE [LARGE SCALE GENOMIC DNA]</scope>
    <source>
        <strain evidence="1 2">M022</strain>
    </source>
</reference>
<name>A0A7V8IHK5_9GAMM</name>
<evidence type="ECO:0000313" key="2">
    <source>
        <dbReference type="Proteomes" id="UP000053038"/>
    </source>
</evidence>
<evidence type="ECO:0000313" key="1">
    <source>
        <dbReference type="EMBL" id="KHN50745.1"/>
    </source>
</evidence>
<keyword evidence="2" id="KW-1185">Reference proteome</keyword>
<comment type="caution">
    <text evidence="1">The sequence shown here is derived from an EMBL/GenBank/DDBJ whole genome shotgun (WGS) entry which is preliminary data.</text>
</comment>
<accession>A0A7V8IHK5</accession>
<sequence length="70" mass="8402">MWRYLVNVRPALAGWRWISLVARYYVNIFGDRNKGKLCHTPAKWPKNQPIQYFCYTVFYPDATTCNDVHF</sequence>
<gene>
    <name evidence="1" type="ORF">OI69_13920</name>
</gene>
<dbReference type="Proteomes" id="UP000053038">
    <property type="component" value="Unassembled WGS sequence"/>
</dbReference>
<protein>
    <submittedName>
        <fullName evidence="1">Uncharacterized protein</fullName>
    </submittedName>
</protein>
<dbReference type="EMBL" id="JSXC01000037">
    <property type="protein sequence ID" value="KHN50745.1"/>
    <property type="molecule type" value="Genomic_DNA"/>
</dbReference>